<keyword evidence="2" id="KW-1185">Reference proteome</keyword>
<sequence length="107" mass="12517">MTGYAEKDLWVGVSLNSFALWRRVATASNGDRWSTLSTADVREKHEVGGTVFRRMALNLAKRKPTDRFMKATVLVALRRCEWTKWRTSDEKWREKRLDSNAACYRTF</sequence>
<dbReference type="EMBL" id="BMAV01022540">
    <property type="protein sequence ID" value="GFY77645.1"/>
    <property type="molecule type" value="Genomic_DNA"/>
</dbReference>
<dbReference type="Proteomes" id="UP000886998">
    <property type="component" value="Unassembled WGS sequence"/>
</dbReference>
<comment type="caution">
    <text evidence="1">The sequence shown here is derived from an EMBL/GenBank/DDBJ whole genome shotgun (WGS) entry which is preliminary data.</text>
</comment>
<evidence type="ECO:0000313" key="2">
    <source>
        <dbReference type="Proteomes" id="UP000886998"/>
    </source>
</evidence>
<reference evidence="1" key="1">
    <citation type="submission" date="2020-08" db="EMBL/GenBank/DDBJ databases">
        <title>Multicomponent nature underlies the extraordinary mechanical properties of spider dragline silk.</title>
        <authorList>
            <person name="Kono N."/>
            <person name="Nakamura H."/>
            <person name="Mori M."/>
            <person name="Yoshida Y."/>
            <person name="Ohtoshi R."/>
            <person name="Malay A.D."/>
            <person name="Moran D.A.P."/>
            <person name="Tomita M."/>
            <person name="Numata K."/>
            <person name="Arakawa K."/>
        </authorList>
    </citation>
    <scope>NUCLEOTIDE SEQUENCE</scope>
</reference>
<name>A0A8X7CT26_9ARAC</name>
<accession>A0A8X7CT26</accession>
<dbReference type="AlphaFoldDB" id="A0A8X7CT26"/>
<gene>
    <name evidence="1" type="ORF">TNIN_216371</name>
</gene>
<protein>
    <submittedName>
        <fullName evidence="1">Uncharacterized protein</fullName>
    </submittedName>
</protein>
<organism evidence="1 2">
    <name type="scientific">Trichonephila inaurata madagascariensis</name>
    <dbReference type="NCBI Taxonomy" id="2747483"/>
    <lineage>
        <taxon>Eukaryota</taxon>
        <taxon>Metazoa</taxon>
        <taxon>Ecdysozoa</taxon>
        <taxon>Arthropoda</taxon>
        <taxon>Chelicerata</taxon>
        <taxon>Arachnida</taxon>
        <taxon>Araneae</taxon>
        <taxon>Araneomorphae</taxon>
        <taxon>Entelegynae</taxon>
        <taxon>Araneoidea</taxon>
        <taxon>Nephilidae</taxon>
        <taxon>Trichonephila</taxon>
        <taxon>Trichonephila inaurata</taxon>
    </lineage>
</organism>
<proteinExistence type="predicted"/>
<evidence type="ECO:0000313" key="1">
    <source>
        <dbReference type="EMBL" id="GFY77645.1"/>
    </source>
</evidence>